<organism evidence="1 2">
    <name type="scientific">Roseococcus suduntuyensis</name>
    <dbReference type="NCBI Taxonomy" id="455361"/>
    <lineage>
        <taxon>Bacteria</taxon>
        <taxon>Pseudomonadati</taxon>
        <taxon>Pseudomonadota</taxon>
        <taxon>Alphaproteobacteria</taxon>
        <taxon>Acetobacterales</taxon>
        <taxon>Roseomonadaceae</taxon>
        <taxon>Roseococcus</taxon>
    </lineage>
</organism>
<dbReference type="Proteomes" id="UP000553193">
    <property type="component" value="Unassembled WGS sequence"/>
</dbReference>
<evidence type="ECO:0000313" key="2">
    <source>
        <dbReference type="Proteomes" id="UP000553193"/>
    </source>
</evidence>
<comment type="caution">
    <text evidence="1">The sequence shown here is derived from an EMBL/GenBank/DDBJ whole genome shotgun (WGS) entry which is preliminary data.</text>
</comment>
<keyword evidence="2" id="KW-1185">Reference proteome</keyword>
<dbReference type="AlphaFoldDB" id="A0A840A8W2"/>
<proteinExistence type="predicted"/>
<dbReference type="EMBL" id="JACIDJ010000001">
    <property type="protein sequence ID" value="MBB3896966.1"/>
    <property type="molecule type" value="Genomic_DNA"/>
</dbReference>
<evidence type="ECO:0000313" key="1">
    <source>
        <dbReference type="EMBL" id="MBB3896966.1"/>
    </source>
</evidence>
<protein>
    <submittedName>
        <fullName evidence="1">Uncharacterized protein</fullName>
    </submittedName>
</protein>
<dbReference type="RefSeq" id="WP_184381919.1">
    <property type="nucleotide sequence ID" value="NZ_JACIDJ010000001.1"/>
</dbReference>
<sequence>MPAFSTFLRSTPPALLHRYFQQTGGAFPADFEWSASQPELVRSLSLAMAGWDAALRGRVRAEAERISEMSDEEGQTALFGVAVDRAALEALGSGHARAVTMFLDDRPGFRRAEEARYADDKRNGRLWDGFRGETGLDVRRHGEPRTAFEVAIKDRFESPNVHIDIYDRTRPIFEEAPAELVQVTIYREGRLDEELVFVGGTLDRQPRRPVVEAAITYDRTSGVIEVVGPDRNTRVDLVRLFAQHLLETEFRDERVGVRLYDLRPLLRRHAFPVDAVDAIEEVKVVMLRFIPLDTQGQRMGLECARTAPTDIWAMAAERLGTGDPFRGGWAIIQARLSIRLRAGPHGRTARTLNLNISLPRGCDLKDRTEAERMIGEKYLRRWGLVVDV</sequence>
<accession>A0A840A8W2</accession>
<reference evidence="1 2" key="1">
    <citation type="submission" date="2020-08" db="EMBL/GenBank/DDBJ databases">
        <title>Genomic Encyclopedia of Type Strains, Phase IV (KMG-IV): sequencing the most valuable type-strain genomes for metagenomic binning, comparative biology and taxonomic classification.</title>
        <authorList>
            <person name="Goeker M."/>
        </authorList>
    </citation>
    <scope>NUCLEOTIDE SEQUENCE [LARGE SCALE GENOMIC DNA]</scope>
    <source>
        <strain evidence="1 2">DSM 19979</strain>
    </source>
</reference>
<gene>
    <name evidence="1" type="ORF">GGQ83_000392</name>
</gene>
<name>A0A840A8W2_9PROT</name>